<dbReference type="EMBL" id="CP137845">
    <property type="protein sequence ID" value="WPB53992.1"/>
    <property type="molecule type" value="Genomic_DNA"/>
</dbReference>
<keyword evidence="3" id="KW-1185">Reference proteome</keyword>
<organism evidence="2 3">
    <name type="scientific">Metamycoplasma equirhinis</name>
    <dbReference type="NCBI Taxonomy" id="92402"/>
    <lineage>
        <taxon>Bacteria</taxon>
        <taxon>Bacillati</taxon>
        <taxon>Mycoplasmatota</taxon>
        <taxon>Mycoplasmoidales</taxon>
        <taxon>Metamycoplasmataceae</taxon>
        <taxon>Metamycoplasma</taxon>
    </lineage>
</organism>
<dbReference type="PROSITE" id="PS51257">
    <property type="entry name" value="PROKAR_LIPOPROTEIN"/>
    <property type="match status" value="1"/>
</dbReference>
<evidence type="ECO:0000313" key="2">
    <source>
        <dbReference type="EMBL" id="WPB53992.1"/>
    </source>
</evidence>
<reference evidence="2" key="1">
    <citation type="submission" date="2023-11" db="EMBL/GenBank/DDBJ databases">
        <title>Completed genome sequence of Mycoplasma equirhinis type strain M432/72.</title>
        <authorList>
            <person name="Spergser J."/>
        </authorList>
    </citation>
    <scope>NUCLEOTIDE SEQUENCE [LARGE SCALE GENOMIC DNA]</scope>
    <source>
        <strain evidence="2">M432/72</strain>
    </source>
</reference>
<dbReference type="RefSeq" id="WP_318635538.1">
    <property type="nucleotide sequence ID" value="NZ_CP137845.1"/>
</dbReference>
<feature type="chain" id="PRO_5047235426" description="Lipoprotein" evidence="1">
    <location>
        <begin position="30"/>
        <end position="235"/>
    </location>
</feature>
<dbReference type="Proteomes" id="UP001303601">
    <property type="component" value="Chromosome"/>
</dbReference>
<name>A0ABZ0PAC9_9BACT</name>
<sequence length="235" mass="27341">MSNRKFMIKKLLFTVGFIMPIALTPTLSAACNIRPEITFTENAQNLYKTKGYHVVGSAKEFNYANHAVSNPRAEEDPRYYIFQKDEHGNSIKKINDETIKEGYKPIFKEIFQFLNIENINEKYDYRIFSFTWKEFAENFSYAASKPRYKKYKDNPRALFVVCYWVLKLNEAAPNFKEAAQIDKTVSHFLTKSGNPEVNGDILEEAPWPFFPGILPGKNKFWKDVTDPIVVLFSED</sequence>
<protein>
    <recommendedName>
        <fullName evidence="4">Lipoprotein</fullName>
    </recommendedName>
</protein>
<evidence type="ECO:0000256" key="1">
    <source>
        <dbReference type="SAM" id="SignalP"/>
    </source>
</evidence>
<keyword evidence="1" id="KW-0732">Signal</keyword>
<proteinExistence type="predicted"/>
<gene>
    <name evidence="2" type="ORF">R9B83_00220</name>
</gene>
<accession>A0ABZ0PAC9</accession>
<evidence type="ECO:0008006" key="4">
    <source>
        <dbReference type="Google" id="ProtNLM"/>
    </source>
</evidence>
<dbReference type="GeneID" id="94493289"/>
<feature type="signal peptide" evidence="1">
    <location>
        <begin position="1"/>
        <end position="29"/>
    </location>
</feature>
<evidence type="ECO:0000313" key="3">
    <source>
        <dbReference type="Proteomes" id="UP001303601"/>
    </source>
</evidence>